<dbReference type="AlphaFoldDB" id="A0A0A2XDJ8"/>
<comment type="caution">
    <text evidence="2">The sequence shown here is derived from an EMBL/GenBank/DDBJ whole genome shotgun (WGS) entry which is preliminary data.</text>
</comment>
<dbReference type="RefSeq" id="WP_018346297.1">
    <property type="nucleotide sequence ID" value="NZ_JPXY01000052.1"/>
</dbReference>
<keyword evidence="3" id="KW-1185">Reference proteome</keyword>
<evidence type="ECO:0000313" key="2">
    <source>
        <dbReference type="EMBL" id="KGQ30193.1"/>
    </source>
</evidence>
<evidence type="ECO:0000256" key="1">
    <source>
        <dbReference type="HAMAP-Rule" id="MF_00816"/>
    </source>
</evidence>
<dbReference type="EMBL" id="JPXY01000052">
    <property type="protein sequence ID" value="KGQ30193.1"/>
    <property type="molecule type" value="Genomic_DNA"/>
</dbReference>
<proteinExistence type="inferred from homology"/>
<protein>
    <recommendedName>
        <fullName evidence="1">UPF0352 protein P375_10820</fullName>
    </recommendedName>
</protein>
<dbReference type="Proteomes" id="UP000030418">
    <property type="component" value="Unassembled WGS sequence"/>
</dbReference>
<name>A0A0A2XDJ8_9PAST</name>
<accession>A0A0A2XDJ8</accession>
<organism evidence="2 3">
    <name type="scientific">Gallibacterium genomosp. 2</name>
    <dbReference type="NCBI Taxonomy" id="155517"/>
    <lineage>
        <taxon>Bacteria</taxon>
        <taxon>Pseudomonadati</taxon>
        <taxon>Pseudomonadota</taxon>
        <taxon>Gammaproteobacteria</taxon>
        <taxon>Pasteurellales</taxon>
        <taxon>Pasteurellaceae</taxon>
        <taxon>Gallibacterium</taxon>
    </lineage>
</organism>
<dbReference type="GeneID" id="77264393"/>
<evidence type="ECO:0000313" key="3">
    <source>
        <dbReference type="Proteomes" id="UP000030418"/>
    </source>
</evidence>
<dbReference type="InterPro" id="IPR009857">
    <property type="entry name" value="UPF0352"/>
</dbReference>
<dbReference type="SUPFAM" id="SSF158651">
    <property type="entry name" value="YejL-like"/>
    <property type="match status" value="1"/>
</dbReference>
<dbReference type="Pfam" id="PF07208">
    <property type="entry name" value="DUF1414"/>
    <property type="match status" value="1"/>
</dbReference>
<dbReference type="NCBIfam" id="NF010242">
    <property type="entry name" value="PRK13689.1"/>
    <property type="match status" value="1"/>
</dbReference>
<dbReference type="Gene3D" id="1.10.3390.10">
    <property type="entry name" value="YejL-like"/>
    <property type="match status" value="1"/>
</dbReference>
<comment type="similarity">
    <text evidence="1">Belongs to the UPF0352 family.</text>
</comment>
<gene>
    <name evidence="2" type="ORF">P375_10820</name>
</gene>
<dbReference type="HAMAP" id="MF_00816">
    <property type="entry name" value="UPF0352"/>
    <property type="match status" value="1"/>
</dbReference>
<sequence>MATHSKYSNKQIEALMNEMIGTLEKHQAPVDLSLIVLGDMVSNLLLSSVQENKRIELAEAFSQALLNSLKTPNKKH</sequence>
<reference evidence="2 3" key="1">
    <citation type="submission" date="2014-08" db="EMBL/GenBank/DDBJ databases">
        <title>Chaperone-usher fimbriae in a diverse selection of Gallibacterium genomes.</title>
        <authorList>
            <person name="Kudirkiene E."/>
            <person name="Bager R.J."/>
            <person name="Johnson T.J."/>
            <person name="Bojesen A.M."/>
        </authorList>
    </citation>
    <scope>NUCLEOTIDE SEQUENCE [LARGE SCALE GENOMIC DNA]</scope>
    <source>
        <strain evidence="2 3">CCM5976</strain>
    </source>
</reference>
<dbReference type="InterPro" id="IPR023202">
    <property type="entry name" value="YejL_sf"/>
</dbReference>
<dbReference type="PIRSF" id="PIRSF006188">
    <property type="entry name" value="UCP006188"/>
    <property type="match status" value="1"/>
</dbReference>